<evidence type="ECO:0000313" key="2">
    <source>
        <dbReference type="Proteomes" id="UP000001819"/>
    </source>
</evidence>
<keyword evidence="1" id="KW-0732">Signal</keyword>
<evidence type="ECO:0000256" key="1">
    <source>
        <dbReference type="SAM" id="SignalP"/>
    </source>
</evidence>
<sequence>MVRMQLILVFALAALLGAAMARPDNQEPISDAVPAVALSDVADVGGQHAEEGERPARWLWGGWGGGWGGGWNRGWGGGWNGGWGGGWRVSYRPWGYGYRSYWW</sequence>
<reference evidence="2" key="1">
    <citation type="submission" date="2024-06" db="UniProtKB">
        <authorList>
            <consortium name="RefSeq"/>
        </authorList>
    </citation>
    <scope>NUCLEOTIDE SEQUENCE [LARGE SCALE GENOMIC DNA]</scope>
    <source>
        <strain evidence="2">MV2-25</strain>
    </source>
</reference>
<organism evidence="2 3">
    <name type="scientific">Drosophila pseudoobscura pseudoobscura</name>
    <name type="common">Fruit fly</name>
    <dbReference type="NCBI Taxonomy" id="46245"/>
    <lineage>
        <taxon>Eukaryota</taxon>
        <taxon>Metazoa</taxon>
        <taxon>Ecdysozoa</taxon>
        <taxon>Arthropoda</taxon>
        <taxon>Hexapoda</taxon>
        <taxon>Insecta</taxon>
        <taxon>Pterygota</taxon>
        <taxon>Neoptera</taxon>
        <taxon>Endopterygota</taxon>
        <taxon>Diptera</taxon>
        <taxon>Brachycera</taxon>
        <taxon>Muscomorpha</taxon>
        <taxon>Ephydroidea</taxon>
        <taxon>Drosophilidae</taxon>
        <taxon>Drosophila</taxon>
        <taxon>Sophophora</taxon>
    </lineage>
</organism>
<feature type="signal peptide" evidence="1">
    <location>
        <begin position="1"/>
        <end position="21"/>
    </location>
</feature>
<proteinExistence type="predicted"/>
<dbReference type="InParanoid" id="A0A6I8V4H0"/>
<dbReference type="KEGG" id="dpo:6898630"/>
<protein>
    <submittedName>
        <fullName evidence="3">Protein FAM98B</fullName>
    </submittedName>
</protein>
<reference evidence="3" key="2">
    <citation type="submission" date="2025-08" db="UniProtKB">
        <authorList>
            <consortium name="RefSeq"/>
        </authorList>
    </citation>
    <scope>IDENTIFICATION</scope>
    <source>
        <strain evidence="3">MV-25-SWS-2005</strain>
        <tissue evidence="3">Whole body</tissue>
    </source>
</reference>
<accession>A0A6I8V4H0</accession>
<dbReference type="Proteomes" id="UP000001819">
    <property type="component" value="Chromosome 3"/>
</dbReference>
<gene>
    <name evidence="3" type="primary">LOC6898630</name>
</gene>
<name>A0A6I8V4H0_DROPS</name>
<evidence type="ECO:0000313" key="3">
    <source>
        <dbReference type="RefSeq" id="XP_002138635.3"/>
    </source>
</evidence>
<feature type="chain" id="PRO_5026228262" evidence="1">
    <location>
        <begin position="22"/>
        <end position="103"/>
    </location>
</feature>
<keyword evidence="2" id="KW-1185">Reference proteome</keyword>
<dbReference type="AlphaFoldDB" id="A0A6I8V4H0"/>
<dbReference type="RefSeq" id="XP_002138635.3">
    <property type="nucleotide sequence ID" value="XM_002138599.4"/>
</dbReference>